<comment type="subcellular location">
    <subcellularLocation>
        <location evidence="1">Endoplasmic reticulum</location>
    </subcellularLocation>
</comment>
<dbReference type="Proteomes" id="UP001169242">
    <property type="component" value="Unassembled WGS sequence"/>
</dbReference>
<dbReference type="InterPro" id="IPR036869">
    <property type="entry name" value="J_dom_sf"/>
</dbReference>
<keyword evidence="8" id="KW-1185">Reference proteome</keyword>
<proteinExistence type="predicted"/>
<keyword evidence="2" id="KW-0235">DNA replication</keyword>
<feature type="transmembrane region" description="Helical" evidence="5">
    <location>
        <begin position="12"/>
        <end position="37"/>
    </location>
</feature>
<dbReference type="SUPFAM" id="SSF46565">
    <property type="entry name" value="Chaperone J-domain"/>
    <property type="match status" value="1"/>
</dbReference>
<dbReference type="Gene3D" id="1.10.287.110">
    <property type="entry name" value="DnaJ domain"/>
    <property type="match status" value="1"/>
</dbReference>
<accession>A0AA42J024</accession>
<evidence type="ECO:0000259" key="6">
    <source>
        <dbReference type="PROSITE" id="PS50076"/>
    </source>
</evidence>
<dbReference type="SUPFAM" id="SSF158682">
    <property type="entry name" value="TerB-like"/>
    <property type="match status" value="1"/>
</dbReference>
<dbReference type="EMBL" id="JAQIFT010000016">
    <property type="protein sequence ID" value="MDA3730786.1"/>
    <property type="molecule type" value="Genomic_DNA"/>
</dbReference>
<dbReference type="GO" id="GO:0034975">
    <property type="term" value="P:protein folding in endoplasmic reticulum"/>
    <property type="evidence" value="ECO:0007669"/>
    <property type="project" value="TreeGrafter"/>
</dbReference>
<keyword evidence="5" id="KW-1133">Transmembrane helix</keyword>
<dbReference type="PANTHER" id="PTHR44140:SF2">
    <property type="entry name" value="LD25575P"/>
    <property type="match status" value="1"/>
</dbReference>
<dbReference type="Gene3D" id="1.10.3680.10">
    <property type="entry name" value="TerB-like"/>
    <property type="match status" value="1"/>
</dbReference>
<dbReference type="GO" id="GO:0006260">
    <property type="term" value="P:DNA replication"/>
    <property type="evidence" value="ECO:0007669"/>
    <property type="project" value="UniProtKB-KW"/>
</dbReference>
<name>A0AA42J024_9FIRM</name>
<dbReference type="RefSeq" id="WP_271011299.1">
    <property type="nucleotide sequence ID" value="NZ_JAQIFT010000016.1"/>
</dbReference>
<dbReference type="PANTHER" id="PTHR44140">
    <property type="entry name" value="LD25575P"/>
    <property type="match status" value="1"/>
</dbReference>
<dbReference type="SMART" id="SM00271">
    <property type="entry name" value="DnaJ"/>
    <property type="match status" value="1"/>
</dbReference>
<comment type="caution">
    <text evidence="7">The sequence shown here is derived from an EMBL/GenBank/DDBJ whole genome shotgun (WGS) entry which is preliminary data.</text>
</comment>
<dbReference type="InterPro" id="IPR001623">
    <property type="entry name" value="DnaJ_domain"/>
</dbReference>
<dbReference type="GO" id="GO:0051787">
    <property type="term" value="F:misfolded protein binding"/>
    <property type="evidence" value="ECO:0007669"/>
    <property type="project" value="TreeGrafter"/>
</dbReference>
<dbReference type="PRINTS" id="PR00625">
    <property type="entry name" value="JDOMAIN"/>
</dbReference>
<evidence type="ECO:0000313" key="8">
    <source>
        <dbReference type="Proteomes" id="UP001169242"/>
    </source>
</evidence>
<dbReference type="Pfam" id="PF00226">
    <property type="entry name" value="DnaJ"/>
    <property type="match status" value="1"/>
</dbReference>
<gene>
    <name evidence="7" type="ORF">PBV87_04640</name>
</gene>
<sequence>MNFILSLIQGILGFGVSVISFIFTLLIAMIVAGIAAYKRRNPLIWGIIAFFFPWIIFILPFIPQNYPKFSGDLRNNPAFKGKNPVIASIMALSAIVAKTDGSITKEEVKTIKDFVTKYFNIERERLNEYADAFTYGKDHPEEYQAFARMIRHYYNSRDMSLLVSYLLVSLTMQEGKEMSDKQDEQIRKILAELGISEYEYRSIKGSFNGQSYSYYQGGFQGGFGGNQNYYQNGYGQAGGYTAPNSVDLTKKYCEVLGVSEDATMSEIKKAYRKLAKEYHPDKMASESMPEDYLQFANQKIAEINEAYEYLKKIKEA</sequence>
<keyword evidence="4" id="KW-0256">Endoplasmic reticulum</keyword>
<protein>
    <submittedName>
        <fullName evidence="7">DnaJ domain-containing protein</fullName>
    </submittedName>
</protein>
<evidence type="ECO:0000256" key="1">
    <source>
        <dbReference type="ARBA" id="ARBA00004240"/>
    </source>
</evidence>
<dbReference type="AlphaFoldDB" id="A0AA42J024"/>
<dbReference type="InterPro" id="IPR007791">
    <property type="entry name" value="DjlA_N"/>
</dbReference>
<dbReference type="CDD" id="cd06257">
    <property type="entry name" value="DnaJ"/>
    <property type="match status" value="1"/>
</dbReference>
<keyword evidence="3" id="KW-0732">Signal</keyword>
<reference evidence="7" key="1">
    <citation type="journal article" date="2023" name="Int. J. Syst. Evol. Microbiol.">
        <title>&lt;i&gt;Holtiella tumoricola&lt;/i&gt; gen. nov. sp. nov., isolated from a human clinical sample.</title>
        <authorList>
            <person name="Allen-Vercoe E."/>
            <person name="Daigneault M.C."/>
            <person name="Vancuren S.J."/>
            <person name="Cochrane K."/>
            <person name="O'Neal L.L."/>
            <person name="Sankaranarayanan K."/>
            <person name="Lawson P.A."/>
        </authorList>
    </citation>
    <scope>NUCLEOTIDE SEQUENCE</scope>
    <source>
        <strain evidence="7">CC70A</strain>
    </source>
</reference>
<feature type="domain" description="J" evidence="6">
    <location>
        <begin position="251"/>
        <end position="315"/>
    </location>
</feature>
<evidence type="ECO:0000256" key="2">
    <source>
        <dbReference type="ARBA" id="ARBA00022705"/>
    </source>
</evidence>
<feature type="transmembrane region" description="Helical" evidence="5">
    <location>
        <begin position="43"/>
        <end position="62"/>
    </location>
</feature>
<keyword evidence="5" id="KW-0472">Membrane</keyword>
<organism evidence="7 8">
    <name type="scientific">Holtiella tumoricola</name>
    <dbReference type="NCBI Taxonomy" id="3018743"/>
    <lineage>
        <taxon>Bacteria</taxon>
        <taxon>Bacillati</taxon>
        <taxon>Bacillota</taxon>
        <taxon>Clostridia</taxon>
        <taxon>Lachnospirales</taxon>
        <taxon>Cellulosilyticaceae</taxon>
        <taxon>Holtiella</taxon>
    </lineage>
</organism>
<evidence type="ECO:0000256" key="3">
    <source>
        <dbReference type="ARBA" id="ARBA00022729"/>
    </source>
</evidence>
<dbReference type="InterPro" id="IPR029024">
    <property type="entry name" value="TerB-like"/>
</dbReference>
<keyword evidence="5" id="KW-0812">Transmembrane</keyword>
<evidence type="ECO:0000313" key="7">
    <source>
        <dbReference type="EMBL" id="MDA3730786.1"/>
    </source>
</evidence>
<dbReference type="CDD" id="cd07177">
    <property type="entry name" value="terB_like"/>
    <property type="match status" value="1"/>
</dbReference>
<evidence type="ECO:0000256" key="4">
    <source>
        <dbReference type="ARBA" id="ARBA00022824"/>
    </source>
</evidence>
<dbReference type="InterPro" id="IPR051727">
    <property type="entry name" value="DnaJ_C3_Co-chaperones"/>
</dbReference>
<dbReference type="Pfam" id="PF05099">
    <property type="entry name" value="TerB"/>
    <property type="match status" value="1"/>
</dbReference>
<evidence type="ECO:0000256" key="5">
    <source>
        <dbReference type="SAM" id="Phobius"/>
    </source>
</evidence>
<dbReference type="GO" id="GO:0051087">
    <property type="term" value="F:protein-folding chaperone binding"/>
    <property type="evidence" value="ECO:0007669"/>
    <property type="project" value="TreeGrafter"/>
</dbReference>
<dbReference type="PROSITE" id="PS50076">
    <property type="entry name" value="DNAJ_2"/>
    <property type="match status" value="1"/>
</dbReference>